<feature type="region of interest" description="Disordered" evidence="1">
    <location>
        <begin position="1"/>
        <end position="27"/>
    </location>
</feature>
<dbReference type="EMBL" id="JAQQWI010000018">
    <property type="protein sequence ID" value="KAK8001577.1"/>
    <property type="molecule type" value="Genomic_DNA"/>
</dbReference>
<keyword evidence="2" id="KW-0812">Transmembrane</keyword>
<evidence type="ECO:0008006" key="5">
    <source>
        <dbReference type="Google" id="ProtNLM"/>
    </source>
</evidence>
<evidence type="ECO:0000313" key="4">
    <source>
        <dbReference type="Proteomes" id="UP001396898"/>
    </source>
</evidence>
<gene>
    <name evidence="3" type="ORF">PG991_013799</name>
</gene>
<feature type="compositionally biased region" description="Basic and acidic residues" evidence="1">
    <location>
        <begin position="1"/>
        <end position="18"/>
    </location>
</feature>
<keyword evidence="2" id="KW-0472">Membrane</keyword>
<feature type="transmembrane region" description="Helical" evidence="2">
    <location>
        <begin position="151"/>
        <end position="175"/>
    </location>
</feature>
<feature type="transmembrane region" description="Helical" evidence="2">
    <location>
        <begin position="212"/>
        <end position="233"/>
    </location>
</feature>
<evidence type="ECO:0000256" key="1">
    <source>
        <dbReference type="SAM" id="MobiDB-lite"/>
    </source>
</evidence>
<evidence type="ECO:0000313" key="3">
    <source>
        <dbReference type="EMBL" id="KAK8001577.1"/>
    </source>
</evidence>
<organism evidence="3 4">
    <name type="scientific">Apiospora marii</name>
    <dbReference type="NCBI Taxonomy" id="335849"/>
    <lineage>
        <taxon>Eukaryota</taxon>
        <taxon>Fungi</taxon>
        <taxon>Dikarya</taxon>
        <taxon>Ascomycota</taxon>
        <taxon>Pezizomycotina</taxon>
        <taxon>Sordariomycetes</taxon>
        <taxon>Xylariomycetidae</taxon>
        <taxon>Amphisphaeriales</taxon>
        <taxon>Apiosporaceae</taxon>
        <taxon>Apiospora</taxon>
    </lineage>
</organism>
<accession>A0ABR1R7U1</accession>
<proteinExistence type="predicted"/>
<protein>
    <recommendedName>
        <fullName evidence="5">GPI ethanolamine phosphate transferase 1</fullName>
    </recommendedName>
</protein>
<comment type="caution">
    <text evidence="3">The sequence shown here is derived from an EMBL/GenBank/DDBJ whole genome shotgun (WGS) entry which is preliminary data.</text>
</comment>
<dbReference type="Proteomes" id="UP001396898">
    <property type="component" value="Unassembled WGS sequence"/>
</dbReference>
<sequence>MAREPNLHDLGEAEKGVREPPPVSFSHRRTMSDTAILISPGHTEKDHYPASVNARILERTELLQKLESLRKEHRQFVEDWLVKVQAFLLKDLPPSYYFDQDAILELKIWLLEDFGSSSHQGDDFRTQLMTRLSEALKPSGQSLKPKSWPQFLLSILVHTMALATLTYMVFVVGFISWKFHWYDNMIQAVGYLPFYMWTLSQCRDRTSWIFRGLLACVVVYAVFMSVLITHDLWVHFHVGSL</sequence>
<reference evidence="3 4" key="1">
    <citation type="submission" date="2023-01" db="EMBL/GenBank/DDBJ databases">
        <title>Analysis of 21 Apiospora genomes using comparative genomics revels a genus with tremendous synthesis potential of carbohydrate active enzymes and secondary metabolites.</title>
        <authorList>
            <person name="Sorensen T."/>
        </authorList>
    </citation>
    <scope>NUCLEOTIDE SEQUENCE [LARGE SCALE GENOMIC DNA]</scope>
    <source>
        <strain evidence="3 4">CBS 20057</strain>
    </source>
</reference>
<name>A0ABR1R7U1_9PEZI</name>
<keyword evidence="2" id="KW-1133">Transmembrane helix</keyword>
<keyword evidence="4" id="KW-1185">Reference proteome</keyword>
<evidence type="ECO:0000256" key="2">
    <source>
        <dbReference type="SAM" id="Phobius"/>
    </source>
</evidence>